<reference evidence="3" key="1">
    <citation type="submission" date="2022-06" db="EMBL/GenBank/DDBJ databases">
        <authorList>
            <consortium name="SYNGENTA / RWTH Aachen University"/>
        </authorList>
    </citation>
    <scope>NUCLEOTIDE SEQUENCE</scope>
</reference>
<dbReference type="InterPro" id="IPR051092">
    <property type="entry name" value="FYVE_RhoGEF_PH"/>
</dbReference>
<name>A0AAV0AX10_PHAPC</name>
<dbReference type="GO" id="GO:0005737">
    <property type="term" value="C:cytoplasm"/>
    <property type="evidence" value="ECO:0007669"/>
    <property type="project" value="TreeGrafter"/>
</dbReference>
<dbReference type="SMART" id="SM00325">
    <property type="entry name" value="RhoGEF"/>
    <property type="match status" value="1"/>
</dbReference>
<dbReference type="GO" id="GO:0005085">
    <property type="term" value="F:guanyl-nucleotide exchange factor activity"/>
    <property type="evidence" value="ECO:0007669"/>
    <property type="project" value="InterPro"/>
</dbReference>
<feature type="region of interest" description="Disordered" evidence="1">
    <location>
        <begin position="1"/>
        <end position="22"/>
    </location>
</feature>
<gene>
    <name evidence="3" type="ORF">PPACK8108_LOCUS8194</name>
</gene>
<dbReference type="Gene3D" id="1.20.900.10">
    <property type="entry name" value="Dbl homology (DH) domain"/>
    <property type="match status" value="1"/>
</dbReference>
<dbReference type="PROSITE" id="PS50010">
    <property type="entry name" value="DH_2"/>
    <property type="match status" value="1"/>
</dbReference>
<feature type="domain" description="DH" evidence="2">
    <location>
        <begin position="45"/>
        <end position="239"/>
    </location>
</feature>
<sequence length="514" mass="57472">MGSKSTTETSTNQLPSSSIHSTWRSSRTEAEYKILMNTYGQMEMKRQEVIWELFQTEASFLEGLKMVLSTFCRPLQRSTGDWVDGVPKVVGKLYESLEEIVNLHTGICEGVKELSHQSRLGGNHGMILKVADTYLRFIPRLEIYQPYLVRFEEVNQLIEELSSDQNSDFGEFVRMQSGLEECGRMSLSSFLLKPVQRLMKYPLFFKQLCELTPASHTDSHQTDQLLQSTDSIIQLMQEVKGMEDEYKALKVLENQIKGLPTGFKLAVRDRKLLAEGALSHFKISSSKARAEFEMGSATRSPGKPNSKAMDSSSSTHSLIPLSLPFSITRASFYSRNMQRPLSQISDCSDCSLRSGKSIATPLDRSDSSPWNLPPSINDGSSLRTGSSSQTLDSGSDNSPEQKFNLRPTPPSFSPKVNYGGSTPCNRPNQSRQRTISARRLLQKAKESQVWAFVFSDLMVLCHRSNEGGRIMGKLKYQVNELTAIHHIGLSRVVQVSLTGDSGGELCYLDLSSTR</sequence>
<dbReference type="InterPro" id="IPR035899">
    <property type="entry name" value="DBL_dom_sf"/>
</dbReference>
<dbReference type="PANTHER" id="PTHR12673:SF159">
    <property type="entry name" value="LD03170P"/>
    <property type="match status" value="1"/>
</dbReference>
<accession>A0AAV0AX10</accession>
<keyword evidence="4" id="KW-1185">Reference proteome</keyword>
<feature type="compositionally biased region" description="Polar residues" evidence="1">
    <location>
        <begin position="1"/>
        <end position="15"/>
    </location>
</feature>
<comment type="caution">
    <text evidence="3">The sequence shown here is derived from an EMBL/GenBank/DDBJ whole genome shotgun (WGS) entry which is preliminary data.</text>
</comment>
<dbReference type="AlphaFoldDB" id="A0AAV0AX10"/>
<evidence type="ECO:0000313" key="3">
    <source>
        <dbReference type="EMBL" id="CAH7673306.1"/>
    </source>
</evidence>
<dbReference type="EMBL" id="CALTRL010001666">
    <property type="protein sequence ID" value="CAH7673306.1"/>
    <property type="molecule type" value="Genomic_DNA"/>
</dbReference>
<proteinExistence type="predicted"/>
<evidence type="ECO:0000259" key="2">
    <source>
        <dbReference type="PROSITE" id="PS50010"/>
    </source>
</evidence>
<evidence type="ECO:0000256" key="1">
    <source>
        <dbReference type="SAM" id="MobiDB-lite"/>
    </source>
</evidence>
<protein>
    <submittedName>
        <fullName evidence="3">Dbl homology domain-containing protein</fullName>
    </submittedName>
</protein>
<feature type="compositionally biased region" description="Polar residues" evidence="1">
    <location>
        <begin position="377"/>
        <end position="401"/>
    </location>
</feature>
<dbReference type="SUPFAM" id="SSF48065">
    <property type="entry name" value="DBL homology domain (DH-domain)"/>
    <property type="match status" value="1"/>
</dbReference>
<feature type="region of interest" description="Disordered" evidence="1">
    <location>
        <begin position="358"/>
        <end position="431"/>
    </location>
</feature>
<evidence type="ECO:0000313" key="4">
    <source>
        <dbReference type="Proteomes" id="UP001153365"/>
    </source>
</evidence>
<dbReference type="CDD" id="cd00160">
    <property type="entry name" value="RhoGEF"/>
    <property type="match status" value="1"/>
</dbReference>
<feature type="region of interest" description="Disordered" evidence="1">
    <location>
        <begin position="292"/>
        <end position="316"/>
    </location>
</feature>
<organism evidence="3 4">
    <name type="scientific">Phakopsora pachyrhizi</name>
    <name type="common">Asian soybean rust disease fungus</name>
    <dbReference type="NCBI Taxonomy" id="170000"/>
    <lineage>
        <taxon>Eukaryota</taxon>
        <taxon>Fungi</taxon>
        <taxon>Dikarya</taxon>
        <taxon>Basidiomycota</taxon>
        <taxon>Pucciniomycotina</taxon>
        <taxon>Pucciniomycetes</taxon>
        <taxon>Pucciniales</taxon>
        <taxon>Phakopsoraceae</taxon>
        <taxon>Phakopsora</taxon>
    </lineage>
</organism>
<dbReference type="PANTHER" id="PTHR12673">
    <property type="entry name" value="FACIOGENITAL DYSPLASIA PROTEIN"/>
    <property type="match status" value="1"/>
</dbReference>
<feature type="compositionally biased region" description="Polar residues" evidence="1">
    <location>
        <begin position="419"/>
        <end position="431"/>
    </location>
</feature>
<dbReference type="InterPro" id="IPR000219">
    <property type="entry name" value="DH_dom"/>
</dbReference>
<dbReference type="Proteomes" id="UP001153365">
    <property type="component" value="Unassembled WGS sequence"/>
</dbReference>
<dbReference type="Pfam" id="PF00621">
    <property type="entry name" value="RhoGEF"/>
    <property type="match status" value="1"/>
</dbReference>